<dbReference type="RefSeq" id="XP_016265268.1">
    <property type="nucleotide sequence ID" value="XM_016404263.1"/>
</dbReference>
<feature type="active site" evidence="2">
    <location>
        <position position="313"/>
    </location>
</feature>
<accession>A0A0D2C5K8</accession>
<evidence type="ECO:0000313" key="7">
    <source>
        <dbReference type="Proteomes" id="UP000053342"/>
    </source>
</evidence>
<dbReference type="VEuPathDB" id="FungiDB:PV06_03473"/>
<evidence type="ECO:0000256" key="4">
    <source>
        <dbReference type="SAM" id="SignalP"/>
    </source>
</evidence>
<feature type="signal peptide" evidence="4">
    <location>
        <begin position="1"/>
        <end position="18"/>
    </location>
</feature>
<dbReference type="PANTHER" id="PTHR47966">
    <property type="entry name" value="BETA-SITE APP-CLEAVING ENZYME, ISOFORM A-RELATED"/>
    <property type="match status" value="1"/>
</dbReference>
<protein>
    <recommendedName>
        <fullName evidence="5">Peptidase A1 domain-containing protein</fullName>
    </recommendedName>
</protein>
<dbReference type="Proteomes" id="UP000053342">
    <property type="component" value="Unassembled WGS sequence"/>
</dbReference>
<feature type="chain" id="PRO_5002239500" description="Peptidase A1 domain-containing protein" evidence="4">
    <location>
        <begin position="19"/>
        <end position="439"/>
    </location>
</feature>
<dbReference type="SUPFAM" id="SSF50630">
    <property type="entry name" value="Acid proteases"/>
    <property type="match status" value="1"/>
</dbReference>
<keyword evidence="7" id="KW-1185">Reference proteome</keyword>
<dbReference type="PROSITE" id="PS51767">
    <property type="entry name" value="PEPTIDASE_A1"/>
    <property type="match status" value="1"/>
</dbReference>
<dbReference type="InterPro" id="IPR001461">
    <property type="entry name" value="Aspartic_peptidase_A1"/>
</dbReference>
<dbReference type="GeneID" id="27355547"/>
<dbReference type="OrthoDB" id="771136at2759"/>
<feature type="active site" evidence="2">
    <location>
        <position position="107"/>
    </location>
</feature>
<keyword evidence="4" id="KW-0732">Signal</keyword>
<evidence type="ECO:0000256" key="2">
    <source>
        <dbReference type="PIRSR" id="PIRSR601461-1"/>
    </source>
</evidence>
<dbReference type="CDD" id="cd05471">
    <property type="entry name" value="pepsin_like"/>
    <property type="match status" value="1"/>
</dbReference>
<proteinExistence type="inferred from homology"/>
<dbReference type="InterPro" id="IPR033121">
    <property type="entry name" value="PEPTIDASE_A1"/>
</dbReference>
<evidence type="ECO:0000256" key="1">
    <source>
        <dbReference type="ARBA" id="ARBA00007447"/>
    </source>
</evidence>
<keyword evidence="3" id="KW-1015">Disulfide bond</keyword>
<dbReference type="GO" id="GO:0000324">
    <property type="term" value="C:fungal-type vacuole"/>
    <property type="evidence" value="ECO:0007669"/>
    <property type="project" value="TreeGrafter"/>
</dbReference>
<dbReference type="STRING" id="215243.A0A0D2C5K8"/>
<dbReference type="PRINTS" id="PR00792">
    <property type="entry name" value="PEPSIN"/>
</dbReference>
<comment type="similarity">
    <text evidence="1">Belongs to the peptidase A1 family.</text>
</comment>
<dbReference type="Gene3D" id="2.40.70.10">
    <property type="entry name" value="Acid Proteases"/>
    <property type="match status" value="2"/>
</dbReference>
<evidence type="ECO:0000256" key="3">
    <source>
        <dbReference type="PIRSR" id="PIRSR601461-2"/>
    </source>
</evidence>
<dbReference type="AlphaFoldDB" id="A0A0D2C5K8"/>
<reference evidence="6 7" key="1">
    <citation type="submission" date="2015-01" db="EMBL/GenBank/DDBJ databases">
        <title>The Genome Sequence of Exophiala oligosperma CBS72588.</title>
        <authorList>
            <consortium name="The Broad Institute Genomics Platform"/>
            <person name="Cuomo C."/>
            <person name="de Hoog S."/>
            <person name="Gorbushina A."/>
            <person name="Stielow B."/>
            <person name="Teixiera M."/>
            <person name="Abouelleil A."/>
            <person name="Chapman S.B."/>
            <person name="Priest M."/>
            <person name="Young S.K."/>
            <person name="Wortman J."/>
            <person name="Nusbaum C."/>
            <person name="Birren B."/>
        </authorList>
    </citation>
    <scope>NUCLEOTIDE SEQUENCE [LARGE SCALE GENOMIC DNA]</scope>
    <source>
        <strain evidence="6 7">CBS 72588</strain>
    </source>
</reference>
<gene>
    <name evidence="6" type="ORF">PV06_03473</name>
</gene>
<dbReference type="EMBL" id="KN847334">
    <property type="protein sequence ID" value="KIW45052.1"/>
    <property type="molecule type" value="Genomic_DNA"/>
</dbReference>
<feature type="domain" description="Peptidase A1" evidence="5">
    <location>
        <begin position="89"/>
        <end position="425"/>
    </location>
</feature>
<sequence length="439" mass="49697">MSIHQVLSLYLLTFHVQAAVFSTHIQDNRDALIRLHSRQTVPWSTHHVQFQRTRPSTKQMQRPLNTEDGHSAFHDHNAEIWDNFWLAPYVVPAALGSPPQPCRLLIDLAWDTLFVPSADCTGACDDPYVSRLRFNSTRSSTYSAQGSAASFIYGTDRFTGEVATESLRIAGLEVDNQYFVNVERADTLGFLDLYFGYEGVLGLAPLWNQSDTSDLPLTALSPWHMMVNRSILDANLFALELPGGLLDMEHPNRSGELSFGGINQKYASSKFLSLPLSNYSDQVWAVEAQSITWENKTHPLREDFTNLTLAGFDTTAWYLALPGNWSKSIYDSVKHECDPITCYVDCDLRQDMPNMTFGLGGQRITLTPLEYTSELLGKDKERLCTFDVVDTERFGFPVDAIVLGRAFMETFYMVFDLDDMEVRLTTKIEEQRDNTIHVV</sequence>
<dbReference type="InterPro" id="IPR021109">
    <property type="entry name" value="Peptidase_aspartic_dom_sf"/>
</dbReference>
<name>A0A0D2C5K8_9EURO</name>
<dbReference type="InterPro" id="IPR034164">
    <property type="entry name" value="Pepsin-like_dom"/>
</dbReference>
<dbReference type="GO" id="GO:0004190">
    <property type="term" value="F:aspartic-type endopeptidase activity"/>
    <property type="evidence" value="ECO:0007669"/>
    <property type="project" value="InterPro"/>
</dbReference>
<dbReference type="HOGENOM" id="CLU_624096_0_0_1"/>
<dbReference type="Pfam" id="PF00026">
    <property type="entry name" value="Asp"/>
    <property type="match status" value="1"/>
</dbReference>
<feature type="disulfide bond" evidence="3">
    <location>
        <begin position="346"/>
        <end position="384"/>
    </location>
</feature>
<dbReference type="GO" id="GO:0006508">
    <property type="term" value="P:proteolysis"/>
    <property type="evidence" value="ECO:0007669"/>
    <property type="project" value="InterPro"/>
</dbReference>
<organism evidence="6 7">
    <name type="scientific">Exophiala oligosperma</name>
    <dbReference type="NCBI Taxonomy" id="215243"/>
    <lineage>
        <taxon>Eukaryota</taxon>
        <taxon>Fungi</taxon>
        <taxon>Dikarya</taxon>
        <taxon>Ascomycota</taxon>
        <taxon>Pezizomycotina</taxon>
        <taxon>Eurotiomycetes</taxon>
        <taxon>Chaetothyriomycetidae</taxon>
        <taxon>Chaetothyriales</taxon>
        <taxon>Herpotrichiellaceae</taxon>
        <taxon>Exophiala</taxon>
    </lineage>
</organism>
<evidence type="ECO:0000313" key="6">
    <source>
        <dbReference type="EMBL" id="KIW45052.1"/>
    </source>
</evidence>
<dbReference type="PANTHER" id="PTHR47966:SF51">
    <property type="entry name" value="BETA-SITE APP-CLEAVING ENZYME, ISOFORM A-RELATED"/>
    <property type="match status" value="1"/>
</dbReference>
<evidence type="ECO:0000259" key="5">
    <source>
        <dbReference type="PROSITE" id="PS51767"/>
    </source>
</evidence>